<dbReference type="PANTHER" id="PTHR45748">
    <property type="entry name" value="1-PHOSPHATIDYLINOSITOL 3-PHOSPHATE 5-KINASE-RELATED"/>
    <property type="match status" value="1"/>
</dbReference>
<organism evidence="1 2">
    <name type="scientific">Hibiscus sabdariffa</name>
    <name type="common">roselle</name>
    <dbReference type="NCBI Taxonomy" id="183260"/>
    <lineage>
        <taxon>Eukaryota</taxon>
        <taxon>Viridiplantae</taxon>
        <taxon>Streptophyta</taxon>
        <taxon>Embryophyta</taxon>
        <taxon>Tracheophyta</taxon>
        <taxon>Spermatophyta</taxon>
        <taxon>Magnoliopsida</taxon>
        <taxon>eudicotyledons</taxon>
        <taxon>Gunneridae</taxon>
        <taxon>Pentapetalae</taxon>
        <taxon>rosids</taxon>
        <taxon>malvids</taxon>
        <taxon>Malvales</taxon>
        <taxon>Malvaceae</taxon>
        <taxon>Malvoideae</taxon>
        <taxon>Hibiscus</taxon>
    </lineage>
</organism>
<protein>
    <submittedName>
        <fullName evidence="1">Uncharacterized protein</fullName>
    </submittedName>
</protein>
<dbReference type="EMBL" id="JBBPBM010000020">
    <property type="protein sequence ID" value="KAK8550353.1"/>
    <property type="molecule type" value="Genomic_DNA"/>
</dbReference>
<reference evidence="1 2" key="1">
    <citation type="journal article" date="2024" name="G3 (Bethesda)">
        <title>Genome assembly of Hibiscus sabdariffa L. provides insights into metabolisms of medicinal natural products.</title>
        <authorList>
            <person name="Kim T."/>
        </authorList>
    </citation>
    <scope>NUCLEOTIDE SEQUENCE [LARGE SCALE GENOMIC DNA]</scope>
    <source>
        <strain evidence="1">TK-2024</strain>
        <tissue evidence="1">Old leaves</tissue>
    </source>
</reference>
<dbReference type="Proteomes" id="UP001472677">
    <property type="component" value="Unassembled WGS sequence"/>
</dbReference>
<sequence>MTGAEQNSESSGMSAYQSSALALVDSSSNHVGFCGNSVDENERENADGTGAVPLDFESYREIVLKGHLRALAYRLLLLEYIPVEDDDEKKKWFDIILSLTAGSRSDDDDCSDSESKHYAHAEEYYGATDSDDEFDRVYGSDEVHSHAEVKSLSGSPLYKNFVIPSVDEIKEFGPKNEPENADGGEAPVPVDFESNRLLFHPPEFGDDGLGLIGEWGFLHSNSSRDKYVEDCRRAMKNAVQGHLRALVSQLLQIENVPVGEENWLDIIVSLSWEAATLLKSDTSKGGGMDPGEYVKVKCIAAGHRSQSAVVKGVVCKKNVAHRRMTSNIDKPRFLILGGISEMDYLRMAVAKIGAHHPKVVLVEKHVSRDVQEYLLSKDISLVLNVKRQVLERVARCIGAQIVPSIDHLTSSSKMGYCDVFCVEKFFEEHASAGQAGKNLTKTLMFFDGCPNPLGYTILLKGANGDELKKVKHVVQYGVYAAYHLALETSSFCPI</sequence>
<gene>
    <name evidence="1" type="ORF">V6N12_039066</name>
</gene>
<proteinExistence type="predicted"/>
<dbReference type="Pfam" id="PF00118">
    <property type="entry name" value="Cpn60_TCP1"/>
    <property type="match status" value="1"/>
</dbReference>
<keyword evidence="2" id="KW-1185">Reference proteome</keyword>
<dbReference type="CDD" id="cd03334">
    <property type="entry name" value="Fab1_TCP"/>
    <property type="match status" value="1"/>
</dbReference>
<accession>A0ABR2DZK5</accession>
<dbReference type="InterPro" id="IPR027409">
    <property type="entry name" value="GroEL-like_apical_dom_sf"/>
</dbReference>
<name>A0ABR2DZK5_9ROSI</name>
<evidence type="ECO:0000313" key="2">
    <source>
        <dbReference type="Proteomes" id="UP001472677"/>
    </source>
</evidence>
<comment type="caution">
    <text evidence="1">The sequence shown here is derived from an EMBL/GenBank/DDBJ whole genome shotgun (WGS) entry which is preliminary data.</text>
</comment>
<dbReference type="SUPFAM" id="SSF52029">
    <property type="entry name" value="GroEL apical domain-like"/>
    <property type="match status" value="1"/>
</dbReference>
<dbReference type="PANTHER" id="PTHR45748:SF21">
    <property type="entry name" value="1-PHOSPHATIDYLINOSITOL-3-PHOSPHATE 5-KINASE FAB1A"/>
    <property type="match status" value="1"/>
</dbReference>
<evidence type="ECO:0000313" key="1">
    <source>
        <dbReference type="EMBL" id="KAK8550353.1"/>
    </source>
</evidence>
<dbReference type="Gene3D" id="3.50.7.10">
    <property type="entry name" value="GroEL"/>
    <property type="match status" value="2"/>
</dbReference>
<dbReference type="InterPro" id="IPR002423">
    <property type="entry name" value="Cpn60/GroEL/TCP-1"/>
</dbReference>